<dbReference type="AlphaFoldDB" id="A0A931G4R8"/>
<accession>A0A931G4R8</accession>
<evidence type="ECO:0008006" key="3">
    <source>
        <dbReference type="Google" id="ProtNLM"/>
    </source>
</evidence>
<sequence>MNTVTDTRSKWVLVDYLDKDQSGLLSIGEVNFHGASVRKNLDAHGRELLVDRIRAVEDTGIGIDEVVERRKEKFRVLAEPILSPSSRGIVAVRAIYVPVGEPVPSRPVTGALEWVIWDDGRIETVWDDDMFTIYEISRTGSASPTGDMNQWVNSLIAPEDRARMKLTIDTGIKESNGRRYFVHYRIVTRKGTTDTGVKNLEVSSSSNPDPVLPLRRLRALTREVPELIPAINPEFGDTGNLMRAVFDLSTDAVLLAVDVRRWQTFMTSNSWAAFGIQTPQYGYLPHVIHPDDFEEFRYAVTTVTQEPVTIRFLHSSGGFHPYEVTVSSGPSVAEDPEYVICRMKPAVVAVL</sequence>
<evidence type="ECO:0000313" key="2">
    <source>
        <dbReference type="Proteomes" id="UP000655366"/>
    </source>
</evidence>
<name>A0A931G4R8_9MICC</name>
<protein>
    <recommendedName>
        <fullName evidence="3">PAS domain-containing protein</fullName>
    </recommendedName>
</protein>
<dbReference type="EMBL" id="JADNYM010000005">
    <property type="protein sequence ID" value="MBG0738715.1"/>
    <property type="molecule type" value="Genomic_DNA"/>
</dbReference>
<reference evidence="1 2" key="1">
    <citation type="submission" date="2020-11" db="EMBL/GenBank/DDBJ databases">
        <title>Arthrobacter antarcticus sp. nov., isolated from Antarctic Soil.</title>
        <authorList>
            <person name="Li J."/>
        </authorList>
    </citation>
    <scope>NUCLEOTIDE SEQUENCE [LARGE SCALE GENOMIC DNA]</scope>
    <source>
        <strain evidence="1 2">Z1-20</strain>
    </source>
</reference>
<organism evidence="1 2">
    <name type="scientific">Arthrobacter terrae</name>
    <dbReference type="NCBI Taxonomy" id="2935737"/>
    <lineage>
        <taxon>Bacteria</taxon>
        <taxon>Bacillati</taxon>
        <taxon>Actinomycetota</taxon>
        <taxon>Actinomycetes</taxon>
        <taxon>Micrococcales</taxon>
        <taxon>Micrococcaceae</taxon>
        <taxon>Arthrobacter</taxon>
    </lineage>
</organism>
<comment type="caution">
    <text evidence="1">The sequence shown here is derived from an EMBL/GenBank/DDBJ whole genome shotgun (WGS) entry which is preliminary data.</text>
</comment>
<gene>
    <name evidence="1" type="ORF">IV500_04690</name>
</gene>
<keyword evidence="2" id="KW-1185">Reference proteome</keyword>
<dbReference type="RefSeq" id="WP_196395661.1">
    <property type="nucleotide sequence ID" value="NZ_JADNYM010000005.1"/>
</dbReference>
<dbReference type="Proteomes" id="UP000655366">
    <property type="component" value="Unassembled WGS sequence"/>
</dbReference>
<proteinExistence type="predicted"/>
<evidence type="ECO:0000313" key="1">
    <source>
        <dbReference type="EMBL" id="MBG0738715.1"/>
    </source>
</evidence>